<feature type="transmembrane region" description="Helical" evidence="1">
    <location>
        <begin position="185"/>
        <end position="206"/>
    </location>
</feature>
<gene>
    <name evidence="3" type="ORF">MTBPR1_140017</name>
</gene>
<proteinExistence type="predicted"/>
<sequence>MAEDSITFEAPYPLQNRFRRIILPSLLFLTVLIGFIMSNGSTWLTEKIYLEISENRAAVIHRALSEKDHQAWENLQVSNTPNEIYDTAKGEHLLHTLRDEVKELGLSHLKVYGQNGLLLYSSEEAQIGTLDLSKGYLNALNGVRTLVEKQRPDGHKLYELYVKVPDTTHPIVMELYEPVDYLDGITLKVIIPATLIPVSILVLLALGMNRLVRHAQADINYRTDLLNEFRLRLQRLVSNEAVETIRSTTGKGEVASRRVRASILFSDVRDFTDFCERETPENVVAFLNQSLGIVIEAVREQGGDVDKMIGDAVLAHFQGEKAEERALKAAKKALEDTKMSNLPRGIGIGIYTGDVVVGTVGATNRMDFTVIGDTVNVASRLCSAAEQGEIVIEGHEEHIMSKQYSHNVEQITVKGREEPLNISRYKLL</sequence>
<dbReference type="PANTHER" id="PTHR43081:SF1">
    <property type="entry name" value="ADENYLATE CYCLASE, TERMINAL-DIFFERENTIATION SPECIFIC"/>
    <property type="match status" value="1"/>
</dbReference>
<dbReference type="GO" id="GO:0035556">
    <property type="term" value="P:intracellular signal transduction"/>
    <property type="evidence" value="ECO:0007669"/>
    <property type="project" value="InterPro"/>
</dbReference>
<evidence type="ECO:0000313" key="4">
    <source>
        <dbReference type="Proteomes" id="UP000231658"/>
    </source>
</evidence>
<keyword evidence="1" id="KW-0472">Membrane</keyword>
<dbReference type="GO" id="GO:0006171">
    <property type="term" value="P:cAMP biosynthetic process"/>
    <property type="evidence" value="ECO:0007669"/>
    <property type="project" value="TreeGrafter"/>
</dbReference>
<dbReference type="Gene3D" id="3.30.70.1230">
    <property type="entry name" value="Nucleotide cyclase"/>
    <property type="match status" value="1"/>
</dbReference>
<dbReference type="Pfam" id="PF00211">
    <property type="entry name" value="Guanylate_cyc"/>
    <property type="match status" value="1"/>
</dbReference>
<keyword evidence="4" id="KW-1185">Reference proteome</keyword>
<evidence type="ECO:0000313" key="3">
    <source>
        <dbReference type="EMBL" id="SCA55899.1"/>
    </source>
</evidence>
<dbReference type="AlphaFoldDB" id="A0A1C3RF57"/>
<dbReference type="STRING" id="1867952.MTBPR1_140017"/>
<feature type="transmembrane region" description="Helical" evidence="1">
    <location>
        <begin position="21"/>
        <end position="40"/>
    </location>
</feature>
<dbReference type="PANTHER" id="PTHR43081">
    <property type="entry name" value="ADENYLATE CYCLASE, TERMINAL-DIFFERENTIATION SPECIFIC-RELATED"/>
    <property type="match status" value="1"/>
</dbReference>
<dbReference type="GO" id="GO:0004016">
    <property type="term" value="F:adenylate cyclase activity"/>
    <property type="evidence" value="ECO:0007669"/>
    <property type="project" value="UniProtKB-ARBA"/>
</dbReference>
<dbReference type="PROSITE" id="PS50125">
    <property type="entry name" value="GUANYLATE_CYCLASE_2"/>
    <property type="match status" value="1"/>
</dbReference>
<dbReference type="SUPFAM" id="SSF55073">
    <property type="entry name" value="Nucleotide cyclase"/>
    <property type="match status" value="1"/>
</dbReference>
<reference evidence="3 4" key="1">
    <citation type="submission" date="2016-07" db="EMBL/GenBank/DDBJ databases">
        <authorList>
            <person name="Lefevre C.T."/>
        </authorList>
    </citation>
    <scope>NUCLEOTIDE SEQUENCE [LARGE SCALE GENOMIC DNA]</scope>
    <source>
        <strain evidence="3">PR1</strain>
    </source>
</reference>
<dbReference type="CDD" id="cd07302">
    <property type="entry name" value="CHD"/>
    <property type="match status" value="1"/>
</dbReference>
<organism evidence="3 4">
    <name type="scientific">Candidatus Terasakiella magnetica</name>
    <dbReference type="NCBI Taxonomy" id="1867952"/>
    <lineage>
        <taxon>Bacteria</taxon>
        <taxon>Pseudomonadati</taxon>
        <taxon>Pseudomonadota</taxon>
        <taxon>Alphaproteobacteria</taxon>
        <taxon>Rhodospirillales</taxon>
        <taxon>Terasakiellaceae</taxon>
        <taxon>Terasakiella</taxon>
    </lineage>
</organism>
<dbReference type="OrthoDB" id="9789782at2"/>
<accession>A0A1C3RF57</accession>
<dbReference type="InterPro" id="IPR050697">
    <property type="entry name" value="Adenylyl/Guanylyl_Cyclase_3/4"/>
</dbReference>
<feature type="domain" description="Guanylate cyclase" evidence="2">
    <location>
        <begin position="262"/>
        <end position="382"/>
    </location>
</feature>
<dbReference type="InterPro" id="IPR029787">
    <property type="entry name" value="Nucleotide_cyclase"/>
</dbReference>
<evidence type="ECO:0000256" key="1">
    <source>
        <dbReference type="SAM" id="Phobius"/>
    </source>
</evidence>
<evidence type="ECO:0000259" key="2">
    <source>
        <dbReference type="PROSITE" id="PS50125"/>
    </source>
</evidence>
<keyword evidence="1" id="KW-0812">Transmembrane</keyword>
<keyword evidence="1" id="KW-1133">Transmembrane helix</keyword>
<dbReference type="InterPro" id="IPR001054">
    <property type="entry name" value="A/G_cyclase"/>
</dbReference>
<dbReference type="EMBL" id="FLYE01000006">
    <property type="protein sequence ID" value="SCA55899.1"/>
    <property type="molecule type" value="Genomic_DNA"/>
</dbReference>
<protein>
    <submittedName>
        <fullName evidence="3">Putative Adenylate/guanylate cyclase</fullName>
    </submittedName>
</protein>
<dbReference type="Proteomes" id="UP000231658">
    <property type="component" value="Unassembled WGS sequence"/>
</dbReference>
<name>A0A1C3RF57_9PROT</name>
<dbReference type="RefSeq" id="WP_069186599.1">
    <property type="nucleotide sequence ID" value="NZ_FLYE01000006.1"/>
</dbReference>
<dbReference type="SMART" id="SM00044">
    <property type="entry name" value="CYCc"/>
    <property type="match status" value="1"/>
</dbReference>